<dbReference type="InterPro" id="IPR050109">
    <property type="entry name" value="HTH-type_TetR-like_transc_reg"/>
</dbReference>
<dbReference type="PANTHER" id="PTHR30055:SF234">
    <property type="entry name" value="HTH-TYPE TRANSCRIPTIONAL REGULATOR BETI"/>
    <property type="match status" value="1"/>
</dbReference>
<evidence type="ECO:0000259" key="5">
    <source>
        <dbReference type="PROSITE" id="PS50977"/>
    </source>
</evidence>
<proteinExistence type="predicted"/>
<dbReference type="PANTHER" id="PTHR30055">
    <property type="entry name" value="HTH-TYPE TRANSCRIPTIONAL REGULATOR RUTR"/>
    <property type="match status" value="1"/>
</dbReference>
<organism evidence="6 7">
    <name type="scientific">Umezawaea tangerina</name>
    <dbReference type="NCBI Taxonomy" id="84725"/>
    <lineage>
        <taxon>Bacteria</taxon>
        <taxon>Bacillati</taxon>
        <taxon>Actinomycetota</taxon>
        <taxon>Actinomycetes</taxon>
        <taxon>Pseudonocardiales</taxon>
        <taxon>Pseudonocardiaceae</taxon>
        <taxon>Umezawaea</taxon>
    </lineage>
</organism>
<dbReference type="Proteomes" id="UP000239494">
    <property type="component" value="Unassembled WGS sequence"/>
</dbReference>
<dbReference type="Gene3D" id="1.10.357.10">
    <property type="entry name" value="Tetracycline Repressor, domain 2"/>
    <property type="match status" value="1"/>
</dbReference>
<dbReference type="InterPro" id="IPR001647">
    <property type="entry name" value="HTH_TetR"/>
</dbReference>
<dbReference type="Gene3D" id="1.10.10.60">
    <property type="entry name" value="Homeodomain-like"/>
    <property type="match status" value="1"/>
</dbReference>
<keyword evidence="2 4" id="KW-0238">DNA-binding</keyword>
<dbReference type="InterPro" id="IPR009057">
    <property type="entry name" value="Homeodomain-like_sf"/>
</dbReference>
<evidence type="ECO:0000256" key="2">
    <source>
        <dbReference type="ARBA" id="ARBA00023125"/>
    </source>
</evidence>
<accession>A0A2T0T032</accession>
<evidence type="ECO:0000256" key="4">
    <source>
        <dbReference type="PROSITE-ProRule" id="PRU00335"/>
    </source>
</evidence>
<dbReference type="InterPro" id="IPR036271">
    <property type="entry name" value="Tet_transcr_reg_TetR-rel_C_sf"/>
</dbReference>
<evidence type="ECO:0000313" key="7">
    <source>
        <dbReference type="Proteomes" id="UP000239494"/>
    </source>
</evidence>
<dbReference type="PROSITE" id="PS50977">
    <property type="entry name" value="HTH_TETR_2"/>
    <property type="match status" value="1"/>
</dbReference>
<reference evidence="6 7" key="1">
    <citation type="submission" date="2018-03" db="EMBL/GenBank/DDBJ databases">
        <title>Genomic Encyclopedia of Archaeal and Bacterial Type Strains, Phase II (KMG-II): from individual species to whole genera.</title>
        <authorList>
            <person name="Goeker M."/>
        </authorList>
    </citation>
    <scope>NUCLEOTIDE SEQUENCE [LARGE SCALE GENOMIC DNA]</scope>
    <source>
        <strain evidence="6 7">DSM 44720</strain>
    </source>
</reference>
<dbReference type="SUPFAM" id="SSF48498">
    <property type="entry name" value="Tetracyclin repressor-like, C-terminal domain"/>
    <property type="match status" value="1"/>
</dbReference>
<evidence type="ECO:0000256" key="1">
    <source>
        <dbReference type="ARBA" id="ARBA00023015"/>
    </source>
</evidence>
<dbReference type="Pfam" id="PF16859">
    <property type="entry name" value="TetR_C_11"/>
    <property type="match status" value="1"/>
</dbReference>
<dbReference type="AlphaFoldDB" id="A0A2T0T032"/>
<evidence type="ECO:0000313" key="6">
    <source>
        <dbReference type="EMBL" id="PRY39017.1"/>
    </source>
</evidence>
<dbReference type="InterPro" id="IPR011075">
    <property type="entry name" value="TetR_C"/>
</dbReference>
<keyword evidence="7" id="KW-1185">Reference proteome</keyword>
<feature type="DNA-binding region" description="H-T-H motif" evidence="4">
    <location>
        <begin position="33"/>
        <end position="52"/>
    </location>
</feature>
<dbReference type="PRINTS" id="PR00455">
    <property type="entry name" value="HTHTETR"/>
</dbReference>
<sequence length="188" mass="20593">MTYSTDPRAVRSREAMLAAARQLLRHEGPGAVTHQRIAQEAGVGRATVYRHWPQSEKLLVDAMGGAELPLFKDPEPPVREWLHRQLRRMADELAVPTVAAASLTLAQSAIWDAEIARRYDESVTTISDRIHAAVRSAVESGELTTDLNASDLAVVLVGPIVYRTAMQRGLVPDALIARLVTGIGTWHT</sequence>
<dbReference type="GO" id="GO:0003700">
    <property type="term" value="F:DNA-binding transcription factor activity"/>
    <property type="evidence" value="ECO:0007669"/>
    <property type="project" value="TreeGrafter"/>
</dbReference>
<dbReference type="Pfam" id="PF00440">
    <property type="entry name" value="TetR_N"/>
    <property type="match status" value="1"/>
</dbReference>
<keyword evidence="1" id="KW-0805">Transcription regulation</keyword>
<feature type="domain" description="HTH tetR-type" evidence="5">
    <location>
        <begin position="10"/>
        <end position="70"/>
    </location>
</feature>
<dbReference type="SUPFAM" id="SSF46689">
    <property type="entry name" value="Homeodomain-like"/>
    <property type="match status" value="1"/>
</dbReference>
<comment type="caution">
    <text evidence="6">The sequence shown here is derived from an EMBL/GenBank/DDBJ whole genome shotgun (WGS) entry which is preliminary data.</text>
</comment>
<name>A0A2T0T032_9PSEU</name>
<dbReference type="GO" id="GO:0000976">
    <property type="term" value="F:transcription cis-regulatory region binding"/>
    <property type="evidence" value="ECO:0007669"/>
    <property type="project" value="TreeGrafter"/>
</dbReference>
<evidence type="ECO:0000256" key="3">
    <source>
        <dbReference type="ARBA" id="ARBA00023163"/>
    </source>
</evidence>
<dbReference type="RefSeq" id="WP_245887045.1">
    <property type="nucleotide sequence ID" value="NZ_PVTF01000008.1"/>
</dbReference>
<dbReference type="EMBL" id="PVTF01000008">
    <property type="protein sequence ID" value="PRY39017.1"/>
    <property type="molecule type" value="Genomic_DNA"/>
</dbReference>
<keyword evidence="3" id="KW-0804">Transcription</keyword>
<protein>
    <submittedName>
        <fullName evidence="6">TetR family transcriptional regulator</fullName>
    </submittedName>
</protein>
<gene>
    <name evidence="6" type="ORF">CLV43_108417</name>
</gene>